<sequence>MVQRRFSQELWTNKTPAVLMDSHSSHEVLELLELAREENIHILALPHHTTQILQPLDTNVFKPFKSLYDKSCSEFLFSNPSKVIDKQSFPLMLSKAWEVMRDEALIKKHLPPQAYFLQTLLRFQKTLFASSSTRSATSTISTAFTVTRSAFTVTRSAVSHQSCHSHQISLYSHQSCHHMISLYNRQSCHSDMINLIHKHRNRHCHVINIIHHHYSCICHQTNLFSTKKKI</sequence>
<dbReference type="EMBL" id="JAWDGP010000384">
    <property type="protein sequence ID" value="KAK3800980.1"/>
    <property type="molecule type" value="Genomic_DNA"/>
</dbReference>
<name>A0AAE1B859_9GAST</name>
<evidence type="ECO:0000313" key="3">
    <source>
        <dbReference type="Proteomes" id="UP001283361"/>
    </source>
</evidence>
<dbReference type="AlphaFoldDB" id="A0AAE1B859"/>
<dbReference type="Proteomes" id="UP001283361">
    <property type="component" value="Unassembled WGS sequence"/>
</dbReference>
<organism evidence="2 3">
    <name type="scientific">Elysia crispata</name>
    <name type="common">lettuce slug</name>
    <dbReference type="NCBI Taxonomy" id="231223"/>
    <lineage>
        <taxon>Eukaryota</taxon>
        <taxon>Metazoa</taxon>
        <taxon>Spiralia</taxon>
        <taxon>Lophotrochozoa</taxon>
        <taxon>Mollusca</taxon>
        <taxon>Gastropoda</taxon>
        <taxon>Heterobranchia</taxon>
        <taxon>Euthyneura</taxon>
        <taxon>Panpulmonata</taxon>
        <taxon>Sacoglossa</taxon>
        <taxon>Placobranchoidea</taxon>
        <taxon>Plakobranchidae</taxon>
        <taxon>Elysia</taxon>
    </lineage>
</organism>
<accession>A0AAE1B859</accession>
<comment type="caution">
    <text evidence="2">The sequence shown here is derived from an EMBL/GenBank/DDBJ whole genome shotgun (WGS) entry which is preliminary data.</text>
</comment>
<evidence type="ECO:0000313" key="2">
    <source>
        <dbReference type="EMBL" id="KAK3800980.1"/>
    </source>
</evidence>
<dbReference type="Pfam" id="PF03184">
    <property type="entry name" value="DDE_1"/>
    <property type="match status" value="1"/>
</dbReference>
<gene>
    <name evidence="2" type="ORF">RRG08_001228</name>
</gene>
<dbReference type="InterPro" id="IPR004875">
    <property type="entry name" value="DDE_SF_endonuclease_dom"/>
</dbReference>
<proteinExistence type="predicted"/>
<protein>
    <recommendedName>
        <fullName evidence="1">DDE-1 domain-containing protein</fullName>
    </recommendedName>
</protein>
<keyword evidence="3" id="KW-1185">Reference proteome</keyword>
<evidence type="ECO:0000259" key="1">
    <source>
        <dbReference type="Pfam" id="PF03184"/>
    </source>
</evidence>
<dbReference type="GO" id="GO:0003676">
    <property type="term" value="F:nucleic acid binding"/>
    <property type="evidence" value="ECO:0007669"/>
    <property type="project" value="InterPro"/>
</dbReference>
<feature type="domain" description="DDE-1" evidence="1">
    <location>
        <begin position="14"/>
        <end position="96"/>
    </location>
</feature>
<reference evidence="2" key="1">
    <citation type="journal article" date="2023" name="G3 (Bethesda)">
        <title>A reference genome for the long-term kleptoplast-retaining sea slug Elysia crispata morphotype clarki.</title>
        <authorList>
            <person name="Eastman K.E."/>
            <person name="Pendleton A.L."/>
            <person name="Shaikh M.A."/>
            <person name="Suttiyut T."/>
            <person name="Ogas R."/>
            <person name="Tomko P."/>
            <person name="Gavelis G."/>
            <person name="Widhalm J.R."/>
            <person name="Wisecaver J.H."/>
        </authorList>
    </citation>
    <scope>NUCLEOTIDE SEQUENCE</scope>
    <source>
        <strain evidence="2">ECLA1</strain>
    </source>
</reference>